<protein>
    <recommendedName>
        <fullName evidence="3">PEGA domain-containing protein</fullName>
    </recommendedName>
</protein>
<reference evidence="1 2" key="1">
    <citation type="submission" date="2019-01" db="EMBL/GenBank/DDBJ databases">
        <title>Draft genome sequence of Dictyobacter sp. Uno17.</title>
        <authorList>
            <person name="Wang C.M."/>
            <person name="Zheng Y."/>
            <person name="Sakai Y."/>
            <person name="Abe K."/>
            <person name="Yokota A."/>
            <person name="Yabe S."/>
        </authorList>
    </citation>
    <scope>NUCLEOTIDE SEQUENCE [LARGE SCALE GENOMIC DNA]</scope>
    <source>
        <strain evidence="1 2">Uno17</strain>
    </source>
</reference>
<name>A0A5A5T7I3_9CHLR</name>
<dbReference type="AlphaFoldDB" id="A0A5A5T7I3"/>
<comment type="caution">
    <text evidence="1">The sequence shown here is derived from an EMBL/GenBank/DDBJ whole genome shotgun (WGS) entry which is preliminary data.</text>
</comment>
<keyword evidence="2" id="KW-1185">Reference proteome</keyword>
<organism evidence="1 2">
    <name type="scientific">Dictyobacter arantiisoli</name>
    <dbReference type="NCBI Taxonomy" id="2014874"/>
    <lineage>
        <taxon>Bacteria</taxon>
        <taxon>Bacillati</taxon>
        <taxon>Chloroflexota</taxon>
        <taxon>Ktedonobacteria</taxon>
        <taxon>Ktedonobacterales</taxon>
        <taxon>Dictyobacteraceae</taxon>
        <taxon>Dictyobacter</taxon>
    </lineage>
</organism>
<sequence length="102" mass="11417">MEQANIRIERRPSTSGILRSYKVYVDGQQVGKLRESEQLAVPVQPGDHVIVLRVDWCSSHPVTVHVEAGEEVPLYGQSISGIIAGLYTLIFNPQNYIQVFSH</sequence>
<evidence type="ECO:0000313" key="1">
    <source>
        <dbReference type="EMBL" id="GCF06963.1"/>
    </source>
</evidence>
<dbReference type="Proteomes" id="UP000322530">
    <property type="component" value="Unassembled WGS sequence"/>
</dbReference>
<dbReference type="EMBL" id="BIXY01000004">
    <property type="protein sequence ID" value="GCF06963.1"/>
    <property type="molecule type" value="Genomic_DNA"/>
</dbReference>
<gene>
    <name evidence="1" type="ORF">KDI_05270</name>
</gene>
<evidence type="ECO:0008006" key="3">
    <source>
        <dbReference type="Google" id="ProtNLM"/>
    </source>
</evidence>
<proteinExistence type="predicted"/>
<evidence type="ECO:0000313" key="2">
    <source>
        <dbReference type="Proteomes" id="UP000322530"/>
    </source>
</evidence>
<accession>A0A5A5T7I3</accession>
<dbReference type="RefSeq" id="WP_149400014.1">
    <property type="nucleotide sequence ID" value="NZ_BIXY01000004.1"/>
</dbReference>
<dbReference type="OrthoDB" id="2223488at2"/>